<name>A0A836I3X2_9TRYP</name>
<dbReference type="GO" id="GO:0000149">
    <property type="term" value="F:SNARE binding"/>
    <property type="evidence" value="ECO:0007669"/>
    <property type="project" value="TreeGrafter"/>
</dbReference>
<dbReference type="AlphaFoldDB" id="A0A836I3X2"/>
<protein>
    <recommendedName>
        <fullName evidence="10">t-SNARE coiled-coil homology domain-containing protein</fullName>
    </recommendedName>
</protein>
<dbReference type="Pfam" id="PF05739">
    <property type="entry name" value="SNARE"/>
    <property type="match status" value="1"/>
</dbReference>
<evidence type="ECO:0000256" key="1">
    <source>
        <dbReference type="ARBA" id="ARBA00004211"/>
    </source>
</evidence>
<evidence type="ECO:0000313" key="11">
    <source>
        <dbReference type="EMBL" id="KAG5496065.1"/>
    </source>
</evidence>
<dbReference type="GeneID" id="94288468"/>
<dbReference type="OrthoDB" id="421009at2759"/>
<evidence type="ECO:0000256" key="2">
    <source>
        <dbReference type="ARBA" id="ARBA00009063"/>
    </source>
</evidence>
<feature type="compositionally biased region" description="Basic and acidic residues" evidence="8">
    <location>
        <begin position="133"/>
        <end position="142"/>
    </location>
</feature>
<keyword evidence="5 9" id="KW-1133">Transmembrane helix</keyword>
<evidence type="ECO:0000256" key="4">
    <source>
        <dbReference type="ARBA" id="ARBA00022692"/>
    </source>
</evidence>
<dbReference type="InterPro" id="IPR045242">
    <property type="entry name" value="Syntaxin"/>
</dbReference>
<comment type="subcellular location">
    <subcellularLocation>
        <location evidence="1">Membrane</location>
        <topology evidence="1">Single-pass type IV membrane protein</topology>
    </subcellularLocation>
</comment>
<dbReference type="Proteomes" id="UP000674318">
    <property type="component" value="Chromosome 32"/>
</dbReference>
<dbReference type="RefSeq" id="XP_067754548.1">
    <property type="nucleotide sequence ID" value="XM_067898391.1"/>
</dbReference>
<evidence type="ECO:0000256" key="9">
    <source>
        <dbReference type="SAM" id="Phobius"/>
    </source>
</evidence>
<dbReference type="GO" id="GO:0006888">
    <property type="term" value="P:endoplasmic reticulum to Golgi vesicle-mediated transport"/>
    <property type="evidence" value="ECO:0007669"/>
    <property type="project" value="TreeGrafter"/>
</dbReference>
<evidence type="ECO:0000256" key="6">
    <source>
        <dbReference type="ARBA" id="ARBA00023054"/>
    </source>
</evidence>
<dbReference type="InterPro" id="IPR010989">
    <property type="entry name" value="SNARE"/>
</dbReference>
<gene>
    <name evidence="11" type="ORF">JKF63_02363</name>
</gene>
<dbReference type="GO" id="GO:0005484">
    <property type="term" value="F:SNAP receptor activity"/>
    <property type="evidence" value="ECO:0007669"/>
    <property type="project" value="TreeGrafter"/>
</dbReference>
<comment type="caution">
    <text evidence="11">The sequence shown here is derived from an EMBL/GenBank/DDBJ whole genome shotgun (WGS) entry which is preliminary data.</text>
</comment>
<evidence type="ECO:0000259" key="10">
    <source>
        <dbReference type="PROSITE" id="PS50192"/>
    </source>
</evidence>
<sequence length="308" mass="35033">MVVERDRSNELYDLFSRQRQSKPLQSAGGVVATGLHSSSDVQTFNRFAKEFANNIATVSEYIMRLAQLANRQNVFDDQTAEVSELTQMVKSSLQRLQNDAGILENLKRRAVESQKSGIQIKGDARGMFGSGSDRLRTSERHSDTVVETLRSRLARTGQQFRTTLQNQSKSLKDKANRRHMFTTADRPQTFESALFQDQEQHQQQQQLLLPGTANKQYYRQRADAVLEIEAAVQEVGELFNDFTRLVQEQEEVVLRIDTDVDKAVSHIDAGGNELMRYLTNLSTNRGLILKVFAMLFFFLILFGVFVVS</sequence>
<keyword evidence="7 9" id="KW-0472">Membrane</keyword>
<dbReference type="EMBL" id="JAFJZO010000032">
    <property type="protein sequence ID" value="KAG5496065.1"/>
    <property type="molecule type" value="Genomic_DNA"/>
</dbReference>
<dbReference type="PROSITE" id="PS50192">
    <property type="entry name" value="T_SNARE"/>
    <property type="match status" value="1"/>
</dbReference>
<dbReference type="GO" id="GO:0031201">
    <property type="term" value="C:SNARE complex"/>
    <property type="evidence" value="ECO:0007669"/>
    <property type="project" value="TreeGrafter"/>
</dbReference>
<dbReference type="PANTHER" id="PTHR19957">
    <property type="entry name" value="SYNTAXIN"/>
    <property type="match status" value="1"/>
</dbReference>
<dbReference type="GO" id="GO:0048278">
    <property type="term" value="P:vesicle docking"/>
    <property type="evidence" value="ECO:0007669"/>
    <property type="project" value="TreeGrafter"/>
</dbReference>
<keyword evidence="6" id="KW-0175">Coiled coil</keyword>
<comment type="similarity">
    <text evidence="2">Belongs to the syntaxin family.</text>
</comment>
<evidence type="ECO:0000256" key="5">
    <source>
        <dbReference type="ARBA" id="ARBA00022989"/>
    </source>
</evidence>
<dbReference type="GO" id="GO:0006906">
    <property type="term" value="P:vesicle fusion"/>
    <property type="evidence" value="ECO:0007669"/>
    <property type="project" value="TreeGrafter"/>
</dbReference>
<proteinExistence type="inferred from homology"/>
<dbReference type="CDD" id="cd15844">
    <property type="entry name" value="SNARE_syntaxin5"/>
    <property type="match status" value="1"/>
</dbReference>
<dbReference type="SMART" id="SM00397">
    <property type="entry name" value="t_SNARE"/>
    <property type="match status" value="1"/>
</dbReference>
<evidence type="ECO:0000256" key="3">
    <source>
        <dbReference type="ARBA" id="ARBA00022448"/>
    </source>
</evidence>
<reference evidence="11 12" key="1">
    <citation type="submission" date="2021-02" db="EMBL/GenBank/DDBJ databases">
        <title>Porcisia hertigi Genome sequencing and assembly.</title>
        <authorList>
            <person name="Almutairi H."/>
            <person name="Gatherer D."/>
        </authorList>
    </citation>
    <scope>NUCLEOTIDE SEQUENCE [LARGE SCALE GENOMIC DNA]</scope>
    <source>
        <strain evidence="11 12">C119</strain>
    </source>
</reference>
<dbReference type="InterPro" id="IPR000727">
    <property type="entry name" value="T_SNARE_dom"/>
</dbReference>
<dbReference type="GO" id="GO:0000139">
    <property type="term" value="C:Golgi membrane"/>
    <property type="evidence" value="ECO:0007669"/>
    <property type="project" value="TreeGrafter"/>
</dbReference>
<accession>A0A836I3X2</accession>
<dbReference type="PANTHER" id="PTHR19957:SF3">
    <property type="entry name" value="SYNTAXIN-5"/>
    <property type="match status" value="1"/>
</dbReference>
<feature type="domain" description="T-SNARE coiled-coil homology" evidence="10">
    <location>
        <begin position="215"/>
        <end position="277"/>
    </location>
</feature>
<evidence type="ECO:0000313" key="12">
    <source>
        <dbReference type="Proteomes" id="UP000674318"/>
    </source>
</evidence>
<evidence type="ECO:0000256" key="8">
    <source>
        <dbReference type="SAM" id="MobiDB-lite"/>
    </source>
</evidence>
<dbReference type="GO" id="GO:0006886">
    <property type="term" value="P:intracellular protein transport"/>
    <property type="evidence" value="ECO:0007669"/>
    <property type="project" value="TreeGrafter"/>
</dbReference>
<dbReference type="Gene3D" id="1.20.58.70">
    <property type="match status" value="1"/>
</dbReference>
<organism evidence="11 12">
    <name type="scientific">Porcisia hertigi</name>
    <dbReference type="NCBI Taxonomy" id="2761500"/>
    <lineage>
        <taxon>Eukaryota</taxon>
        <taxon>Discoba</taxon>
        <taxon>Euglenozoa</taxon>
        <taxon>Kinetoplastea</taxon>
        <taxon>Metakinetoplastina</taxon>
        <taxon>Trypanosomatida</taxon>
        <taxon>Trypanosomatidae</taxon>
        <taxon>Leishmaniinae</taxon>
        <taxon>Porcisia</taxon>
    </lineage>
</organism>
<keyword evidence="12" id="KW-1185">Reference proteome</keyword>
<keyword evidence="4 9" id="KW-0812">Transmembrane</keyword>
<feature type="transmembrane region" description="Helical" evidence="9">
    <location>
        <begin position="287"/>
        <end position="307"/>
    </location>
</feature>
<evidence type="ECO:0000256" key="7">
    <source>
        <dbReference type="ARBA" id="ARBA00023136"/>
    </source>
</evidence>
<feature type="region of interest" description="Disordered" evidence="8">
    <location>
        <begin position="122"/>
        <end position="142"/>
    </location>
</feature>
<dbReference type="KEGG" id="phet:94288468"/>
<dbReference type="SUPFAM" id="SSF47661">
    <property type="entry name" value="t-snare proteins"/>
    <property type="match status" value="1"/>
</dbReference>
<keyword evidence="3" id="KW-0813">Transport</keyword>